<sequence length="194" mass="22522">MAKLEGSKKDQILMHFEDEVELSDSSKSFTLLNPLKNDNENLYKIGCKLDHNYKNIELNKEKIDYISSGSKCKGNIKLWEEYIEVLWKQLEKDIQESYSCKRNTIIYKCSVSPELKTTLSVGFTLLGTFLITFYFLYKFSPIGPRIYSCLYKKKRIKKNIVLEELCELLERSSENVISPTEDGRIRIGYNSAGN</sequence>
<keyword evidence="1" id="KW-1133">Transmembrane helix</keyword>
<dbReference type="AlphaFoldDB" id="A0A1A8WWW0"/>
<keyword evidence="1" id="KW-0812">Transmembrane</keyword>
<dbReference type="EMBL" id="FLQW01004410">
    <property type="protein sequence ID" value="SBS96854.1"/>
    <property type="molecule type" value="Genomic_DNA"/>
</dbReference>
<protein>
    <submittedName>
        <fullName evidence="2">PIR Superfamily Protein</fullName>
    </submittedName>
</protein>
<evidence type="ECO:0000313" key="2">
    <source>
        <dbReference type="EMBL" id="SBS96854.1"/>
    </source>
</evidence>
<reference evidence="3" key="1">
    <citation type="submission" date="2016-05" db="EMBL/GenBank/DDBJ databases">
        <authorList>
            <person name="Naeem Raeece"/>
        </authorList>
    </citation>
    <scope>NUCLEOTIDE SEQUENCE [LARGE SCALE GENOMIC DNA]</scope>
</reference>
<keyword evidence="1" id="KW-0472">Membrane</keyword>
<dbReference type="InterPro" id="IPR008780">
    <property type="entry name" value="Plasmodium_Vir"/>
</dbReference>
<dbReference type="VEuPathDB" id="PlasmoDB:PmUG01_00038400"/>
<evidence type="ECO:0000313" key="3">
    <source>
        <dbReference type="Proteomes" id="UP000078597"/>
    </source>
</evidence>
<dbReference type="Proteomes" id="UP000078597">
    <property type="component" value="Unassembled WGS sequence"/>
</dbReference>
<evidence type="ECO:0000256" key="1">
    <source>
        <dbReference type="SAM" id="Phobius"/>
    </source>
</evidence>
<gene>
    <name evidence="2" type="ORF">PMALA_057550</name>
</gene>
<accession>A0A1A8WWW0</accession>
<proteinExistence type="predicted"/>
<name>A0A1A8WWW0_PLAMA</name>
<organism evidence="2 3">
    <name type="scientific">Plasmodium malariae</name>
    <dbReference type="NCBI Taxonomy" id="5858"/>
    <lineage>
        <taxon>Eukaryota</taxon>
        <taxon>Sar</taxon>
        <taxon>Alveolata</taxon>
        <taxon>Apicomplexa</taxon>
        <taxon>Aconoidasida</taxon>
        <taxon>Haemosporida</taxon>
        <taxon>Plasmodiidae</taxon>
        <taxon>Plasmodium</taxon>
        <taxon>Plasmodium (Plasmodium)</taxon>
    </lineage>
</organism>
<dbReference type="Pfam" id="PF05795">
    <property type="entry name" value="Plasmodium_Vir"/>
    <property type="match status" value="1"/>
</dbReference>
<feature type="transmembrane region" description="Helical" evidence="1">
    <location>
        <begin position="119"/>
        <end position="137"/>
    </location>
</feature>